<gene>
    <name evidence="1" type="ORF">B1L04_05355</name>
</gene>
<accession>A0A1V4BW60</accession>
<name>A0A1V4BW60_MICAE</name>
<reference evidence="1 2" key="1">
    <citation type="submission" date="2017-02" db="EMBL/GenBank/DDBJ databases">
        <title>Genome sequence of Microcystis aeruginosa KW.</title>
        <authorList>
            <person name="Oh H.-M."/>
            <person name="Ahn C.-Y."/>
            <person name="Jeong H."/>
            <person name="Srivastava A."/>
            <person name="Lee H.-G."/>
            <person name="Kang S.-R."/>
        </authorList>
    </citation>
    <scope>NUCLEOTIDE SEQUENCE [LARGE SCALE GENOMIC DNA]</scope>
    <source>
        <strain evidence="1 2">KW</strain>
    </source>
</reference>
<dbReference type="AlphaFoldDB" id="A0A1V4BW60"/>
<organism evidence="1 2">
    <name type="scientific">Microcystis aeruginosa KW</name>
    <dbReference type="NCBI Taxonomy" id="1960155"/>
    <lineage>
        <taxon>Bacteria</taxon>
        <taxon>Bacillati</taxon>
        <taxon>Cyanobacteriota</taxon>
        <taxon>Cyanophyceae</taxon>
        <taxon>Oscillatoriophycideae</taxon>
        <taxon>Chroococcales</taxon>
        <taxon>Microcystaceae</taxon>
        <taxon>Microcystis</taxon>
    </lineage>
</organism>
<dbReference type="EMBL" id="MVGR01000003">
    <property type="protein sequence ID" value="OPF18864.1"/>
    <property type="molecule type" value="Genomic_DNA"/>
</dbReference>
<evidence type="ECO:0000313" key="1">
    <source>
        <dbReference type="EMBL" id="OPF18864.1"/>
    </source>
</evidence>
<protein>
    <submittedName>
        <fullName evidence="1">Helicase</fullName>
    </submittedName>
</protein>
<evidence type="ECO:0000313" key="2">
    <source>
        <dbReference type="Proteomes" id="UP000189835"/>
    </source>
</evidence>
<keyword evidence="1" id="KW-0067">ATP-binding</keyword>
<proteinExistence type="predicted"/>
<dbReference type="GO" id="GO:0004386">
    <property type="term" value="F:helicase activity"/>
    <property type="evidence" value="ECO:0007669"/>
    <property type="project" value="UniProtKB-KW"/>
</dbReference>
<dbReference type="Proteomes" id="UP000189835">
    <property type="component" value="Unassembled WGS sequence"/>
</dbReference>
<keyword evidence="1" id="KW-0378">Hydrolase</keyword>
<sequence>MTIKSNLALLKEQHIEIKGGYSRVVMIMYKDQYKEKECKDKTIAQKFNTYHFVKYKEQVVDLLTRGGTVSVETRTIIEEMKKLS</sequence>
<keyword evidence="1" id="KW-0547">Nucleotide-binding</keyword>
<comment type="caution">
    <text evidence="1">The sequence shown here is derived from an EMBL/GenBank/DDBJ whole genome shotgun (WGS) entry which is preliminary data.</text>
</comment>
<keyword evidence="1" id="KW-0347">Helicase</keyword>